<keyword evidence="7" id="KW-0255">Endonuclease</keyword>
<dbReference type="EMBL" id="CADCXN010000056">
    <property type="protein sequence ID" value="CAA9890726.1"/>
    <property type="molecule type" value="Genomic_DNA"/>
</dbReference>
<dbReference type="InterPro" id="IPR003356">
    <property type="entry name" value="DNA_methylase_A-5"/>
</dbReference>
<comment type="similarity">
    <text evidence="1">Belongs to the N(4)/N(6)-methyltransferase family.</text>
</comment>
<evidence type="ECO:0000256" key="2">
    <source>
        <dbReference type="ARBA" id="ARBA00022603"/>
    </source>
</evidence>
<dbReference type="InterPro" id="IPR002052">
    <property type="entry name" value="DNA_methylase_N6_adenine_CS"/>
</dbReference>
<dbReference type="PANTHER" id="PTHR42998">
    <property type="entry name" value="TYPE I RESTRICTION ENZYME HINDVIIP M PROTEIN-RELATED"/>
    <property type="match status" value="1"/>
</dbReference>
<dbReference type="AlphaFoldDB" id="A0A8S0XIG8"/>
<dbReference type="InterPro" id="IPR029464">
    <property type="entry name" value="HSDR_N"/>
</dbReference>
<evidence type="ECO:0000259" key="6">
    <source>
        <dbReference type="Pfam" id="PF13588"/>
    </source>
</evidence>
<feature type="domain" description="Type I restriction enzyme R protein N-terminal" evidence="6">
    <location>
        <begin position="27"/>
        <end position="147"/>
    </location>
</feature>
<comment type="caution">
    <text evidence="7">The sequence shown here is derived from an EMBL/GenBank/DDBJ whole genome shotgun (WGS) entry which is preliminary data.</text>
</comment>
<evidence type="ECO:0000259" key="5">
    <source>
        <dbReference type="Pfam" id="PF02384"/>
    </source>
</evidence>
<reference evidence="7 8" key="1">
    <citation type="submission" date="2020-02" db="EMBL/GenBank/DDBJ databases">
        <authorList>
            <person name="Hogendoorn C."/>
        </authorList>
    </citation>
    <scope>NUCLEOTIDE SEQUENCE [LARGE SCALE GENOMIC DNA]</scope>
    <source>
        <strain evidence="7">METHB21</strain>
    </source>
</reference>
<dbReference type="PRINTS" id="PR00507">
    <property type="entry name" value="N12N6MTFRASE"/>
</dbReference>
<name>A0A8S0XIG8_9GAMM</name>
<accession>A0A8S0XIG8</accession>
<dbReference type="GO" id="GO:0003677">
    <property type="term" value="F:DNA binding"/>
    <property type="evidence" value="ECO:0007669"/>
    <property type="project" value="InterPro"/>
</dbReference>
<dbReference type="Pfam" id="PF13588">
    <property type="entry name" value="HSDR_N_2"/>
    <property type="match status" value="1"/>
</dbReference>
<feature type="domain" description="DNA methylase adenine-specific" evidence="5">
    <location>
        <begin position="282"/>
        <end position="579"/>
    </location>
</feature>
<keyword evidence="3" id="KW-0808">Transferase</keyword>
<dbReference type="Proteomes" id="UP000494216">
    <property type="component" value="Unassembled WGS sequence"/>
</dbReference>
<keyword evidence="8" id="KW-1185">Reference proteome</keyword>
<evidence type="ECO:0000256" key="4">
    <source>
        <dbReference type="ARBA" id="ARBA00022747"/>
    </source>
</evidence>
<dbReference type="GO" id="GO:0008170">
    <property type="term" value="F:N-methyltransferase activity"/>
    <property type="evidence" value="ECO:0007669"/>
    <property type="project" value="InterPro"/>
</dbReference>
<evidence type="ECO:0000256" key="3">
    <source>
        <dbReference type="ARBA" id="ARBA00022679"/>
    </source>
</evidence>
<evidence type="ECO:0000313" key="8">
    <source>
        <dbReference type="Proteomes" id="UP000494216"/>
    </source>
</evidence>
<evidence type="ECO:0000256" key="1">
    <source>
        <dbReference type="ARBA" id="ARBA00006594"/>
    </source>
</evidence>
<dbReference type="SUPFAM" id="SSF53335">
    <property type="entry name" value="S-adenosyl-L-methionine-dependent methyltransferases"/>
    <property type="match status" value="1"/>
</dbReference>
<dbReference type="PROSITE" id="PS00092">
    <property type="entry name" value="N6_MTASE"/>
    <property type="match status" value="1"/>
</dbReference>
<dbReference type="InterPro" id="IPR029063">
    <property type="entry name" value="SAM-dependent_MTases_sf"/>
</dbReference>
<dbReference type="InterPro" id="IPR052916">
    <property type="entry name" value="Type-I_RE_MTase_Subunit"/>
</dbReference>
<dbReference type="GO" id="GO:0004519">
    <property type="term" value="F:endonuclease activity"/>
    <property type="evidence" value="ECO:0007669"/>
    <property type="project" value="UniProtKB-KW"/>
</dbReference>
<keyword evidence="4" id="KW-0680">Restriction system</keyword>
<dbReference type="GO" id="GO:0032259">
    <property type="term" value="P:methylation"/>
    <property type="evidence" value="ECO:0007669"/>
    <property type="project" value="UniProtKB-KW"/>
</dbReference>
<keyword evidence="7" id="KW-0540">Nuclease</keyword>
<protein>
    <submittedName>
        <fullName evidence="7">Restriction endonuclease subunit M</fullName>
    </submittedName>
</protein>
<keyword evidence="7" id="KW-0378">Hydrolase</keyword>
<proteinExistence type="inferred from homology"/>
<dbReference type="PANTHER" id="PTHR42998:SF1">
    <property type="entry name" value="TYPE I RESTRICTION ENZYME HINDI METHYLASE SUBUNIT"/>
    <property type="match status" value="1"/>
</dbReference>
<dbReference type="Pfam" id="PF02384">
    <property type="entry name" value="N6_Mtase"/>
    <property type="match status" value="1"/>
</dbReference>
<dbReference type="GO" id="GO:0009307">
    <property type="term" value="P:DNA restriction-modification system"/>
    <property type="evidence" value="ECO:0007669"/>
    <property type="project" value="UniProtKB-KW"/>
</dbReference>
<keyword evidence="2" id="KW-0489">Methyltransferase</keyword>
<evidence type="ECO:0000313" key="7">
    <source>
        <dbReference type="EMBL" id="CAA9890726.1"/>
    </source>
</evidence>
<organism evidence="7 8">
    <name type="scientific">Candidatus Methylobacter favarea</name>
    <dbReference type="NCBI Taxonomy" id="2707345"/>
    <lineage>
        <taxon>Bacteria</taxon>
        <taxon>Pseudomonadati</taxon>
        <taxon>Pseudomonadota</taxon>
        <taxon>Gammaproteobacteria</taxon>
        <taxon>Methylococcales</taxon>
        <taxon>Methylococcaceae</taxon>
        <taxon>Methylobacter</taxon>
    </lineage>
</organism>
<gene>
    <name evidence="7" type="ORF">METHB2_280008</name>
</gene>
<dbReference type="Gene3D" id="3.40.50.150">
    <property type="entry name" value="Vaccinia Virus protein VP39"/>
    <property type="match status" value="1"/>
</dbReference>
<sequence length="674" mass="76571">MTEIPYLTIPEGKICDFISGGFRHDTPEEYVRQNLEKRLVNELKYPRERIGVEVALQMGSNKPRADVVIYLEKLPQTQENIHVVVECKKENVSPSDKKDGIEQLKSYMSACLNCEWGLWTNGKQRQVWRRIKNAAGQAEFIEFNDIPDVSGSTEDIDRPKRNKLVRADGDNLFLAFRRSHEAIHVSDGFNKENAFFEFLKIIFCKIEDERNIPKPLEFYVSSNERISIDGQQSCKQRIEAIFKRVKSKFNQIFDSNEEIKLSPRSLAQIAAELRGYSFLATDIDLKGHAYEEIVGSNLKGDRGQFFTPRNVMHMAVAMLNPKLDEKILDPACGTGGFLVTAMNHVIAQLKKDWAKDLGKQESEWNDDEKKALQNRISEMAESSFFGFDIAPELVKATKMNMVMNNDGSGNILRTDSLLPPHLWEADFKNALAKSLKIKPAELSNKDSIGLFDVIVTNPPFGSKILIKEEYMLDQYSIGHGWESPKKAGNGEWKKKTVLSASPPEQLFIERCLQLLKPGGRMAIVLPDSILGSPGLGHIRQWLLGEAKIIASLDLDSDTFQPHTGVQTSILILQKLTPEEKAEEQRTRILRPYHIFMAVIDKVGHDKRGNNLYQRDEHGEEILIEVNETVTELNKTADGQTTVKSAKRFEKVPDDQTRAVPAVFREWKRDEGIAW</sequence>